<protein>
    <submittedName>
        <fullName evidence="3">Uncharacterized protein</fullName>
    </submittedName>
</protein>
<gene>
    <name evidence="3" type="ORF">LJ657_43645</name>
</gene>
<proteinExistence type="predicted"/>
<evidence type="ECO:0000313" key="3">
    <source>
        <dbReference type="EMBL" id="MCD9880334.1"/>
    </source>
</evidence>
<sequence length="54" mass="5494">MRARALLAALALAGTVLLGGAAQALADGHDDWPASDVGKVNGDPDFDKLEGTFN</sequence>
<dbReference type="Proteomes" id="UP001108029">
    <property type="component" value="Unassembled WGS sequence"/>
</dbReference>
<keyword evidence="2" id="KW-0732">Signal</keyword>
<keyword evidence="4" id="KW-1185">Reference proteome</keyword>
<evidence type="ECO:0000256" key="2">
    <source>
        <dbReference type="SAM" id="SignalP"/>
    </source>
</evidence>
<dbReference type="AlphaFoldDB" id="A0A9Q3ZBH4"/>
<evidence type="ECO:0000256" key="1">
    <source>
        <dbReference type="SAM" id="MobiDB-lite"/>
    </source>
</evidence>
<feature type="chain" id="PRO_5040207694" evidence="2">
    <location>
        <begin position="27"/>
        <end position="54"/>
    </location>
</feature>
<dbReference type="EMBL" id="JAJSBI010000038">
    <property type="protein sequence ID" value="MCD9880334.1"/>
    <property type="molecule type" value="Genomic_DNA"/>
</dbReference>
<name>A0A9Q3ZBH4_9ACTN</name>
<evidence type="ECO:0000313" key="4">
    <source>
        <dbReference type="Proteomes" id="UP001108029"/>
    </source>
</evidence>
<reference evidence="3" key="1">
    <citation type="submission" date="2021-12" db="EMBL/GenBank/DDBJ databases">
        <authorList>
            <person name="Lee J.-H."/>
            <person name="Kim S.-B."/>
        </authorList>
    </citation>
    <scope>NUCLEOTIDE SEQUENCE</scope>
    <source>
        <strain evidence="3">NR30</strain>
    </source>
</reference>
<feature type="signal peptide" evidence="2">
    <location>
        <begin position="1"/>
        <end position="26"/>
    </location>
</feature>
<feature type="compositionally biased region" description="Basic and acidic residues" evidence="1">
    <location>
        <begin position="45"/>
        <end position="54"/>
    </location>
</feature>
<comment type="caution">
    <text evidence="3">The sequence shown here is derived from an EMBL/GenBank/DDBJ whole genome shotgun (WGS) entry which is preliminary data.</text>
</comment>
<dbReference type="RefSeq" id="WP_232655264.1">
    <property type="nucleotide sequence ID" value="NZ_JAJSBI010000038.1"/>
</dbReference>
<organism evidence="3 4">
    <name type="scientific">Streptomyces guryensis</name>
    <dbReference type="NCBI Taxonomy" id="2886947"/>
    <lineage>
        <taxon>Bacteria</taxon>
        <taxon>Bacillati</taxon>
        <taxon>Actinomycetota</taxon>
        <taxon>Actinomycetes</taxon>
        <taxon>Kitasatosporales</taxon>
        <taxon>Streptomycetaceae</taxon>
        <taxon>Streptomyces</taxon>
    </lineage>
</organism>
<feature type="region of interest" description="Disordered" evidence="1">
    <location>
        <begin position="32"/>
        <end position="54"/>
    </location>
</feature>
<accession>A0A9Q3ZBH4</accession>